<accession>A0A815N2L8</accession>
<dbReference type="Pfam" id="PF01129">
    <property type="entry name" value="ART"/>
    <property type="match status" value="1"/>
</dbReference>
<dbReference type="Gene3D" id="3.90.176.10">
    <property type="entry name" value="Toxin ADP-ribosyltransferase, Chain A, domain 1"/>
    <property type="match status" value="1"/>
</dbReference>
<dbReference type="Pfam" id="PF13181">
    <property type="entry name" value="TPR_8"/>
    <property type="match status" value="2"/>
</dbReference>
<evidence type="ECO:0000313" key="11">
    <source>
        <dbReference type="EMBL" id="CAF1624419.1"/>
    </source>
</evidence>
<dbReference type="AlphaFoldDB" id="A0A815N2L8"/>
<dbReference type="PROSITE" id="PS51996">
    <property type="entry name" value="TR_MART"/>
    <property type="match status" value="1"/>
</dbReference>
<keyword evidence="4" id="KW-0548">Nucleotidyltransferase</keyword>
<dbReference type="Pfam" id="PF13424">
    <property type="entry name" value="TPR_12"/>
    <property type="match status" value="1"/>
</dbReference>
<protein>
    <recommendedName>
        <fullName evidence="9">NAD(P)(+)--arginine ADP-ribosyltransferase</fullName>
        <ecNumber evidence="9">2.4.2.31</ecNumber>
    </recommendedName>
    <alternativeName>
        <fullName evidence="9">Mono(ADP-ribosyl)transferase</fullName>
    </alternativeName>
</protein>
<reference evidence="10" key="1">
    <citation type="submission" date="2021-02" db="EMBL/GenBank/DDBJ databases">
        <authorList>
            <person name="Nowell W R."/>
        </authorList>
    </citation>
    <scope>NUCLEOTIDE SEQUENCE</scope>
</reference>
<dbReference type="PANTHER" id="PTHR45641">
    <property type="entry name" value="TETRATRICOPEPTIDE REPEAT PROTEIN (AFU_ORTHOLOGUE AFUA_6G03870)"/>
    <property type="match status" value="1"/>
</dbReference>
<sequence>MDVSDQIWLEDLILIWLDSHIHSGTHNDEIIHKLRTCINYIKMYNDPDQCINYITCFAPTAQRIILIVSPSIGEIIIPLINNLPQLISIYVFCNTDQPKFIDLQTKIFSSIDQLVHQLSRDAKKFLEQSITSTIIYADEKTFRNLSRKTDNVMFMWWKYLIEILLKIPQKKYNPRQDILNELRLQYNNDSIYEHEINKFETTYQSNDAIKWYTSDCFLYRILNQAFRTENIDLIYRYRFFFSDLYKNIQELHLEQQETLLKDVDIVYRGQCINSDEFNKLCTNIGSLVVMNNFLSTSLTKELAYIYSGDGEQKPDKESIIYEIHIDNQYRLSQPFANIRDFSVFPDEDEILFVTGTVFQLQSIYSEGNRWIVKLFLTDGKLPDTDDVNQYHNIHSKKNTTLTAFGFALLKAGQYESAEKYFQLQLLYSNAPPVRVNSGRTVEEHELSQSIRYLLNSGNETSDSLYDNPCERVYLSGSPTQHELLSRFSKQKELEYTGLTYNNLGLVNHYMENFDKALSYYNQALEFYFRSAKLLHNHPLIADSNLTENMLPYILLSRTHGNIGLTYLNIHAYALADRNFKMDLKWYEKAACSYMKDDVPDDELARIYHNMGDLYATTFKYDLALEYFNRTLAILTNAHVPNSHPMIATTYHNLANIYFAKKDRDSALSAINKAYDLCLNMLPSTHPDFRSTLFCSEGIQAWAKSNPSSNDDIREELVSKILENINTDSTEHYYARGIHFFQQEDYHIALENLLQCVELGSDTTALYILIARIYEKQEKRSESISFYEKAIKSTSDDDYLNECYLSIVHLYTLEKNYQNALRLNEERVQIMMNQSDHLELAFIYKTNANLHRYMNDSKNELLNWEKAIEHALESDNNILLVEIYLGVGDAHYHNNCFDLAEKYYQQAKSTLENSSILSPKNLYSAYNKLGILHEHGTNNYELALNYYENALIIAVIDLKSTTNEIIANAYYNLALLHYKILNYLSAIDYCQTAIDSLLSALDKNNNTHNLLQNIYYTLAQVYLDDNNGYDAHETFHKLWLTGIYSDHPAYPFLRSQFYNENDTVSWINTA</sequence>
<keyword evidence="9" id="KW-0521">NADP</keyword>
<evidence type="ECO:0000256" key="1">
    <source>
        <dbReference type="ARBA" id="ARBA00009558"/>
    </source>
</evidence>
<dbReference type="EMBL" id="CAJNOM010002003">
    <property type="protein sequence ID" value="CAF1624419.1"/>
    <property type="molecule type" value="Genomic_DNA"/>
</dbReference>
<keyword evidence="12" id="KW-1185">Reference proteome</keyword>
<comment type="caution">
    <text evidence="10">The sequence shown here is derived from an EMBL/GenBank/DDBJ whole genome shotgun (WGS) entry which is preliminary data.</text>
</comment>
<dbReference type="InterPro" id="IPR000768">
    <property type="entry name" value="ART"/>
</dbReference>
<dbReference type="PROSITE" id="PS50005">
    <property type="entry name" value="TPR"/>
    <property type="match status" value="3"/>
</dbReference>
<evidence type="ECO:0000313" key="10">
    <source>
        <dbReference type="EMBL" id="CAF1431143.1"/>
    </source>
</evidence>
<keyword evidence="9" id="KW-0520">NAD</keyword>
<dbReference type="SUPFAM" id="SSF48452">
    <property type="entry name" value="TPR-like"/>
    <property type="match status" value="4"/>
</dbReference>
<evidence type="ECO:0000256" key="3">
    <source>
        <dbReference type="ARBA" id="ARBA00022679"/>
    </source>
</evidence>
<dbReference type="GO" id="GO:0106274">
    <property type="term" value="F:NAD+-protein-arginine ADP-ribosyltransferase activity"/>
    <property type="evidence" value="ECO:0007669"/>
    <property type="project" value="UniProtKB-EC"/>
</dbReference>
<comment type="similarity">
    <text evidence="1 9">Belongs to the Arg-specific ADP-ribosyltransferase family.</text>
</comment>
<comment type="catalytic activity">
    <reaction evidence="7 9">
        <text>L-arginyl-[protein] + NAD(+) = N(omega)-(ADP-D-ribosyl)-L-arginyl-[protein] + nicotinamide + H(+)</text>
        <dbReference type="Rhea" id="RHEA:19149"/>
        <dbReference type="Rhea" id="RHEA-COMP:10532"/>
        <dbReference type="Rhea" id="RHEA-COMP:15087"/>
        <dbReference type="ChEBI" id="CHEBI:15378"/>
        <dbReference type="ChEBI" id="CHEBI:17154"/>
        <dbReference type="ChEBI" id="CHEBI:29965"/>
        <dbReference type="ChEBI" id="CHEBI:57540"/>
        <dbReference type="ChEBI" id="CHEBI:142554"/>
        <dbReference type="EC" id="2.4.2.31"/>
    </reaction>
</comment>
<keyword evidence="3 9" id="KW-0808">Transferase</keyword>
<proteinExistence type="inferred from homology"/>
<dbReference type="Proteomes" id="UP000663877">
    <property type="component" value="Unassembled WGS sequence"/>
</dbReference>
<dbReference type="EC" id="2.4.2.31" evidence="9"/>
<evidence type="ECO:0000256" key="7">
    <source>
        <dbReference type="ARBA" id="ARBA00047597"/>
    </source>
</evidence>
<evidence type="ECO:0000256" key="8">
    <source>
        <dbReference type="PROSITE-ProRule" id="PRU00339"/>
    </source>
</evidence>
<dbReference type="PANTHER" id="PTHR45641:SF1">
    <property type="entry name" value="AAA+ ATPASE DOMAIN-CONTAINING PROTEIN"/>
    <property type="match status" value="1"/>
</dbReference>
<name>A0A815N2L8_9BILA</name>
<dbReference type="InterPro" id="IPR019734">
    <property type="entry name" value="TPR_rpt"/>
</dbReference>
<dbReference type="SMART" id="SM00028">
    <property type="entry name" value="TPR"/>
    <property type="match status" value="10"/>
</dbReference>
<dbReference type="Proteomes" id="UP000663832">
    <property type="component" value="Unassembled WGS sequence"/>
</dbReference>
<feature type="repeat" description="TPR" evidence="8">
    <location>
        <begin position="763"/>
        <end position="796"/>
    </location>
</feature>
<keyword evidence="5" id="KW-0677">Repeat</keyword>
<evidence type="ECO:0000313" key="13">
    <source>
        <dbReference type="Proteomes" id="UP000663877"/>
    </source>
</evidence>
<evidence type="ECO:0000256" key="6">
    <source>
        <dbReference type="ARBA" id="ARBA00022803"/>
    </source>
</evidence>
<feature type="repeat" description="TPR" evidence="8">
    <location>
        <begin position="604"/>
        <end position="637"/>
    </location>
</feature>
<dbReference type="GO" id="GO:0016779">
    <property type="term" value="F:nucleotidyltransferase activity"/>
    <property type="evidence" value="ECO:0007669"/>
    <property type="project" value="UniProtKB-KW"/>
</dbReference>
<evidence type="ECO:0000256" key="2">
    <source>
        <dbReference type="ARBA" id="ARBA00022676"/>
    </source>
</evidence>
<dbReference type="Gene3D" id="1.25.40.10">
    <property type="entry name" value="Tetratricopeptide repeat domain"/>
    <property type="match status" value="4"/>
</dbReference>
<dbReference type="SUPFAM" id="SSF56399">
    <property type="entry name" value="ADP-ribosylation"/>
    <property type="match status" value="1"/>
</dbReference>
<dbReference type="EMBL" id="CAJNOI010001671">
    <property type="protein sequence ID" value="CAF1431143.1"/>
    <property type="molecule type" value="Genomic_DNA"/>
</dbReference>
<evidence type="ECO:0000256" key="5">
    <source>
        <dbReference type="ARBA" id="ARBA00022737"/>
    </source>
</evidence>
<evidence type="ECO:0000256" key="4">
    <source>
        <dbReference type="ARBA" id="ARBA00022695"/>
    </source>
</evidence>
<dbReference type="InterPro" id="IPR011990">
    <property type="entry name" value="TPR-like_helical_dom_sf"/>
</dbReference>
<evidence type="ECO:0000313" key="12">
    <source>
        <dbReference type="Proteomes" id="UP000663832"/>
    </source>
</evidence>
<organism evidence="10 13">
    <name type="scientific">Adineta steineri</name>
    <dbReference type="NCBI Taxonomy" id="433720"/>
    <lineage>
        <taxon>Eukaryota</taxon>
        <taxon>Metazoa</taxon>
        <taxon>Spiralia</taxon>
        <taxon>Gnathifera</taxon>
        <taxon>Rotifera</taxon>
        <taxon>Eurotatoria</taxon>
        <taxon>Bdelloidea</taxon>
        <taxon>Adinetida</taxon>
        <taxon>Adinetidae</taxon>
        <taxon>Adineta</taxon>
    </lineage>
</organism>
<feature type="repeat" description="TPR" evidence="8">
    <location>
        <begin position="497"/>
        <end position="530"/>
    </location>
</feature>
<evidence type="ECO:0000256" key="9">
    <source>
        <dbReference type="RuleBase" id="RU361228"/>
    </source>
</evidence>
<keyword evidence="6 8" id="KW-0802">TPR repeat</keyword>
<keyword evidence="2 9" id="KW-0328">Glycosyltransferase</keyword>
<gene>
    <name evidence="10" type="ORF">BJG266_LOCUS39345</name>
    <name evidence="11" type="ORF">QVE165_LOCUS56248</name>
</gene>